<evidence type="ECO:0000313" key="9">
    <source>
        <dbReference type="EMBL" id="RRR23243.1"/>
    </source>
</evidence>
<evidence type="ECO:0000256" key="4">
    <source>
        <dbReference type="SAM" id="MobiDB-lite"/>
    </source>
</evidence>
<dbReference type="Pfam" id="PF00905">
    <property type="entry name" value="Transpeptidase"/>
    <property type="match status" value="1"/>
</dbReference>
<dbReference type="GO" id="GO:0071555">
    <property type="term" value="P:cell wall organization"/>
    <property type="evidence" value="ECO:0007669"/>
    <property type="project" value="TreeGrafter"/>
</dbReference>
<name>A0A345YL29_9MICO</name>
<dbReference type="Gene3D" id="3.90.1310.10">
    <property type="entry name" value="Penicillin-binding protein 2a (Domain 2)"/>
    <property type="match status" value="1"/>
</dbReference>
<dbReference type="SUPFAM" id="SSF56601">
    <property type="entry name" value="beta-lactamase/transpeptidase-like"/>
    <property type="match status" value="1"/>
</dbReference>
<dbReference type="InterPro" id="IPR012338">
    <property type="entry name" value="Beta-lactam/transpept-like"/>
</dbReference>
<keyword evidence="3 5" id="KW-0472">Membrane</keyword>
<evidence type="ECO:0000256" key="3">
    <source>
        <dbReference type="ARBA" id="ARBA00023136"/>
    </source>
</evidence>
<dbReference type="InterPro" id="IPR050515">
    <property type="entry name" value="Beta-lactam/transpept"/>
</dbReference>
<accession>A0A345YL29</accession>
<feature type="compositionally biased region" description="Low complexity" evidence="4">
    <location>
        <begin position="13"/>
        <end position="35"/>
    </location>
</feature>
<reference evidence="9 11" key="2">
    <citation type="submission" date="2018-08" db="EMBL/GenBank/DDBJ databases">
        <title>Brachybacterium saurashtrense DSM 23186.</title>
        <authorList>
            <person name="Li Y."/>
        </authorList>
    </citation>
    <scope>NUCLEOTIDE SEQUENCE [LARGE SCALE GENOMIC DNA]</scope>
    <source>
        <strain evidence="9 11">DSM 23186</strain>
    </source>
</reference>
<dbReference type="KEGG" id="bsau:DWV08_02650"/>
<dbReference type="InterPro" id="IPR036138">
    <property type="entry name" value="PBP_dimer_sf"/>
</dbReference>
<evidence type="ECO:0000256" key="2">
    <source>
        <dbReference type="ARBA" id="ARBA00007171"/>
    </source>
</evidence>
<dbReference type="GO" id="GO:0008658">
    <property type="term" value="F:penicillin binding"/>
    <property type="evidence" value="ECO:0007669"/>
    <property type="project" value="InterPro"/>
</dbReference>
<evidence type="ECO:0000313" key="10">
    <source>
        <dbReference type="Proteomes" id="UP000254236"/>
    </source>
</evidence>
<gene>
    <name evidence="8" type="ORF">DWV08_02650</name>
    <name evidence="9" type="ORF">DXU92_07780</name>
</gene>
<feature type="domain" description="Penicillin-binding protein dimerisation" evidence="7">
    <location>
        <begin position="91"/>
        <end position="250"/>
    </location>
</feature>
<dbReference type="PANTHER" id="PTHR30627:SF1">
    <property type="entry name" value="PEPTIDOGLYCAN D,D-TRANSPEPTIDASE FTSI"/>
    <property type="match status" value="1"/>
</dbReference>
<evidence type="ECO:0000313" key="8">
    <source>
        <dbReference type="EMBL" id="AXK44631.1"/>
    </source>
</evidence>
<comment type="subcellular location">
    <subcellularLocation>
        <location evidence="1">Membrane</location>
    </subcellularLocation>
</comment>
<dbReference type="EMBL" id="CP031356">
    <property type="protein sequence ID" value="AXK44631.1"/>
    <property type="molecule type" value="Genomic_DNA"/>
</dbReference>
<evidence type="ECO:0000259" key="6">
    <source>
        <dbReference type="Pfam" id="PF00905"/>
    </source>
</evidence>
<reference evidence="8 10" key="1">
    <citation type="submission" date="2018-07" db="EMBL/GenBank/DDBJ databases">
        <title>Brachybacterium saurashtrense DSM 23186 genome sequence.</title>
        <authorList>
            <person name="Guo L."/>
        </authorList>
    </citation>
    <scope>NUCLEOTIDE SEQUENCE [LARGE SCALE GENOMIC DNA]</scope>
    <source>
        <strain evidence="8 10">DSM 23186</strain>
    </source>
</reference>
<dbReference type="PANTHER" id="PTHR30627">
    <property type="entry name" value="PEPTIDOGLYCAN D,D-TRANSPEPTIDASE"/>
    <property type="match status" value="1"/>
</dbReference>
<dbReference type="Pfam" id="PF03717">
    <property type="entry name" value="PBP_dimer"/>
    <property type="match status" value="1"/>
</dbReference>
<keyword evidence="5" id="KW-1133">Transmembrane helix</keyword>
<feature type="region of interest" description="Disordered" evidence="4">
    <location>
        <begin position="310"/>
        <end position="331"/>
    </location>
</feature>
<dbReference type="Proteomes" id="UP000254236">
    <property type="component" value="Chromosome"/>
</dbReference>
<evidence type="ECO:0000256" key="1">
    <source>
        <dbReference type="ARBA" id="ARBA00004370"/>
    </source>
</evidence>
<feature type="domain" description="Penicillin-binding protein transpeptidase" evidence="6">
    <location>
        <begin position="292"/>
        <end position="588"/>
    </location>
</feature>
<sequence>MTPPRSRGRRGTTSRSTGGAGRPRAAARATARRGGLVPPARVGEPSTRHRLLISVILVAVMALSGRLIWVQGLDASARAQEAIDQRTVTRTIPALRGEITDRNGTVLASSVERYDLWVNQLQVDDYLAGSTTAEVTGVEAAAQELAPVLGWSESKTVEALTGEAGFQYLRKNVEPEVRDAVISLRIPGIGADRVADRIYPAGSVGGNIIGFVGSDGTALAGTELSFDDELSGTDGETTYERGAQGQIIPTGRQETTPAVDGQDVVLTIDRDLQWKAQQIVAGAVEQWGATGGSAVVYNSRTGEVMALAEYPSFDPNSPGSSDPEDLGNRSISNVFEPGSTGKLFTLAAAIEEGTVTPESEYEIPYEMWFDGHRVKDSHQHPDQRLTLAGVLKNSSNVGTVQISETLTPEVRYDYLKAFGLGETTGVELPAESAGIVHPADQWTGRTRYTTAFGQGYSVNALQMVSAVGTFANDGVRVQPSLIAGTREADGTVRPLGEPESTRVVSSDTADTMLALMDNSVDDETSSAAVTGYAVGGKTGTAQVGDGTYTASFVGVAPADDPDLVVGVFVFGLDTFISGSRAAAPAFSELTTFALQNQGIAPTGAAGRELENEW</sequence>
<evidence type="ECO:0000313" key="11">
    <source>
        <dbReference type="Proteomes" id="UP000282185"/>
    </source>
</evidence>
<comment type="similarity">
    <text evidence="2">Belongs to the transpeptidase family.</text>
</comment>
<dbReference type="GO" id="GO:0005886">
    <property type="term" value="C:plasma membrane"/>
    <property type="evidence" value="ECO:0007669"/>
    <property type="project" value="TreeGrafter"/>
</dbReference>
<protein>
    <submittedName>
        <fullName evidence="9">Penicillin-binding protein 2</fullName>
    </submittedName>
</protein>
<dbReference type="Gene3D" id="3.30.450.330">
    <property type="match status" value="1"/>
</dbReference>
<proteinExistence type="inferred from homology"/>
<keyword evidence="5" id="KW-0812">Transmembrane</keyword>
<dbReference type="InterPro" id="IPR005311">
    <property type="entry name" value="PBP_dimer"/>
</dbReference>
<dbReference type="SUPFAM" id="SSF56519">
    <property type="entry name" value="Penicillin binding protein dimerisation domain"/>
    <property type="match status" value="1"/>
</dbReference>
<feature type="transmembrane region" description="Helical" evidence="5">
    <location>
        <begin position="51"/>
        <end position="69"/>
    </location>
</feature>
<dbReference type="Proteomes" id="UP000282185">
    <property type="component" value="Unassembled WGS sequence"/>
</dbReference>
<evidence type="ECO:0000259" key="7">
    <source>
        <dbReference type="Pfam" id="PF03717"/>
    </source>
</evidence>
<dbReference type="EMBL" id="QSWH01000003">
    <property type="protein sequence ID" value="RRR23243.1"/>
    <property type="molecule type" value="Genomic_DNA"/>
</dbReference>
<feature type="compositionally biased region" description="Basic residues" evidence="4">
    <location>
        <begin position="1"/>
        <end position="12"/>
    </location>
</feature>
<dbReference type="Gene3D" id="3.40.710.10">
    <property type="entry name" value="DD-peptidase/beta-lactamase superfamily"/>
    <property type="match status" value="1"/>
</dbReference>
<organism evidence="9 11">
    <name type="scientific">Brachybacterium saurashtrense</name>
    <dbReference type="NCBI Taxonomy" id="556288"/>
    <lineage>
        <taxon>Bacteria</taxon>
        <taxon>Bacillati</taxon>
        <taxon>Actinomycetota</taxon>
        <taxon>Actinomycetes</taxon>
        <taxon>Micrococcales</taxon>
        <taxon>Dermabacteraceae</taxon>
        <taxon>Brachybacterium</taxon>
    </lineage>
</organism>
<dbReference type="AlphaFoldDB" id="A0A345YL29"/>
<feature type="region of interest" description="Disordered" evidence="4">
    <location>
        <begin position="1"/>
        <end position="43"/>
    </location>
</feature>
<evidence type="ECO:0000256" key="5">
    <source>
        <dbReference type="SAM" id="Phobius"/>
    </source>
</evidence>
<dbReference type="InterPro" id="IPR001460">
    <property type="entry name" value="PCN-bd_Tpept"/>
</dbReference>
<dbReference type="OrthoDB" id="9789078at2"/>
<keyword evidence="10" id="KW-1185">Reference proteome</keyword>